<dbReference type="GO" id="GO:0016301">
    <property type="term" value="F:kinase activity"/>
    <property type="evidence" value="ECO:0007669"/>
    <property type="project" value="UniProtKB-KW"/>
</dbReference>
<dbReference type="AlphaFoldDB" id="A0A6N8U8X3"/>
<evidence type="ECO:0000313" key="4">
    <source>
        <dbReference type="EMBL" id="MXQ74300.1"/>
    </source>
</evidence>
<keyword evidence="4" id="KW-0418">Kinase</keyword>
<evidence type="ECO:0000256" key="1">
    <source>
        <dbReference type="ARBA" id="ARBA00023125"/>
    </source>
</evidence>
<comment type="caution">
    <text evidence="4">The sequence shown here is derived from an EMBL/GenBank/DDBJ whole genome shotgun (WGS) entry which is preliminary data.</text>
</comment>
<dbReference type="Pfam" id="PF00440">
    <property type="entry name" value="TetR_N"/>
    <property type="match status" value="1"/>
</dbReference>
<dbReference type="PANTHER" id="PTHR43479">
    <property type="entry name" value="ACREF/ENVCD OPERON REPRESSOR-RELATED"/>
    <property type="match status" value="1"/>
</dbReference>
<accession>A0A6N8U8X3</accession>
<name>A0A6N8U8X3_9FIRM</name>
<evidence type="ECO:0000259" key="3">
    <source>
        <dbReference type="PROSITE" id="PS50977"/>
    </source>
</evidence>
<evidence type="ECO:0000256" key="2">
    <source>
        <dbReference type="PROSITE-ProRule" id="PRU00335"/>
    </source>
</evidence>
<keyword evidence="5" id="KW-1185">Reference proteome</keyword>
<reference evidence="4 5" key="1">
    <citation type="submission" date="2019-12" db="EMBL/GenBank/DDBJ databases">
        <authorList>
            <person name="Yang R."/>
        </authorList>
    </citation>
    <scope>NUCLEOTIDE SEQUENCE [LARGE SCALE GENOMIC DNA]</scope>
    <source>
        <strain evidence="4 5">DONG20-135</strain>
    </source>
</reference>
<sequence>MPESKITKQAIAQGFKTLLLKKDFSKISVSDIAGQCGLNRQTFYYHFQDKYELLNWIYYQEAVIPTIDGVTFENWNEHLLSLFKIMKADEAFYIRTIRSEEVYLQGYLQNLTTTVFLQAIEDLDSEHHLDAKDKEFYARFYAYGVSGCIISWIYEGMKSTPEQLAEQLEKLVEDTEKIAYRKYREQVSR</sequence>
<feature type="domain" description="HTH tetR-type" evidence="3">
    <location>
        <begin position="5"/>
        <end position="65"/>
    </location>
</feature>
<organism evidence="4 5">
    <name type="scientific">Copranaerobaculum intestinale</name>
    <dbReference type="NCBI Taxonomy" id="2692629"/>
    <lineage>
        <taxon>Bacteria</taxon>
        <taxon>Bacillati</taxon>
        <taxon>Bacillota</taxon>
        <taxon>Erysipelotrichia</taxon>
        <taxon>Erysipelotrichales</taxon>
        <taxon>Erysipelotrichaceae</taxon>
        <taxon>Copranaerobaculum</taxon>
    </lineage>
</organism>
<protein>
    <submittedName>
        <fullName evidence="4">Dihydroxyacetone kinase transcriptional activator DhaS</fullName>
    </submittedName>
</protein>
<dbReference type="InterPro" id="IPR001647">
    <property type="entry name" value="HTH_TetR"/>
</dbReference>
<gene>
    <name evidence="4" type="primary">dhaS</name>
    <name evidence="4" type="ORF">GSF08_10225</name>
</gene>
<keyword evidence="4" id="KW-0808">Transferase</keyword>
<dbReference type="InterPro" id="IPR050624">
    <property type="entry name" value="HTH-type_Tx_Regulator"/>
</dbReference>
<evidence type="ECO:0000313" key="5">
    <source>
        <dbReference type="Proteomes" id="UP000434036"/>
    </source>
</evidence>
<keyword evidence="1 2" id="KW-0238">DNA-binding</keyword>
<dbReference type="PROSITE" id="PS50977">
    <property type="entry name" value="HTH_TETR_2"/>
    <property type="match status" value="1"/>
</dbReference>
<dbReference type="PANTHER" id="PTHR43479:SF7">
    <property type="entry name" value="TETR-FAMILY TRANSCRIPTIONAL REGULATOR"/>
    <property type="match status" value="1"/>
</dbReference>
<dbReference type="EMBL" id="WUUQ01000005">
    <property type="protein sequence ID" value="MXQ74300.1"/>
    <property type="molecule type" value="Genomic_DNA"/>
</dbReference>
<dbReference type="RefSeq" id="WP_160625687.1">
    <property type="nucleotide sequence ID" value="NZ_WUUQ01000005.1"/>
</dbReference>
<feature type="DNA-binding region" description="H-T-H motif" evidence="2">
    <location>
        <begin position="28"/>
        <end position="47"/>
    </location>
</feature>
<dbReference type="NCBIfam" id="TIGR02366">
    <property type="entry name" value="DHAK_reg"/>
    <property type="match status" value="1"/>
</dbReference>
<dbReference type="InterPro" id="IPR009057">
    <property type="entry name" value="Homeodomain-like_sf"/>
</dbReference>
<dbReference type="InterPro" id="IPR012738">
    <property type="entry name" value="Tscrpt_reg_DhaS"/>
</dbReference>
<dbReference type="GO" id="GO:0003677">
    <property type="term" value="F:DNA binding"/>
    <property type="evidence" value="ECO:0007669"/>
    <property type="project" value="UniProtKB-UniRule"/>
</dbReference>
<dbReference type="Pfam" id="PF14278">
    <property type="entry name" value="TetR_C_8"/>
    <property type="match status" value="1"/>
</dbReference>
<proteinExistence type="predicted"/>
<dbReference type="InterPro" id="IPR039532">
    <property type="entry name" value="TetR_C_Firmicutes"/>
</dbReference>
<dbReference type="Proteomes" id="UP000434036">
    <property type="component" value="Unassembled WGS sequence"/>
</dbReference>
<dbReference type="Gene3D" id="1.10.357.10">
    <property type="entry name" value="Tetracycline Repressor, domain 2"/>
    <property type="match status" value="1"/>
</dbReference>
<dbReference type="SUPFAM" id="SSF46689">
    <property type="entry name" value="Homeodomain-like"/>
    <property type="match status" value="1"/>
</dbReference>
<reference evidence="4 5" key="2">
    <citation type="submission" date="2020-01" db="EMBL/GenBank/DDBJ databases">
        <title>Clostridiaceae sp. nov. isolated from the gut of human by culturomics.</title>
        <authorList>
            <person name="Chang Y."/>
        </authorList>
    </citation>
    <scope>NUCLEOTIDE SEQUENCE [LARGE SCALE GENOMIC DNA]</scope>
    <source>
        <strain evidence="4 5">DONG20-135</strain>
    </source>
</reference>